<evidence type="ECO:0000313" key="2">
    <source>
        <dbReference type="Proteomes" id="UP000770717"/>
    </source>
</evidence>
<reference evidence="1" key="1">
    <citation type="thesis" date="2020" institute="ProQuest LLC" country="789 East Eisenhower Parkway, Ann Arbor, MI, USA">
        <title>Comparative Genomics and Chromosome Evolution.</title>
        <authorList>
            <person name="Mudd A.B."/>
        </authorList>
    </citation>
    <scope>NUCLEOTIDE SEQUENCE</scope>
    <source>
        <strain evidence="1">HN-11 Male</strain>
        <tissue evidence="1">Kidney and liver</tissue>
    </source>
</reference>
<dbReference type="EMBL" id="WNTK01000001">
    <property type="protein sequence ID" value="KAG9492877.1"/>
    <property type="molecule type" value="Genomic_DNA"/>
</dbReference>
<comment type="caution">
    <text evidence="1">The sequence shown here is derived from an EMBL/GenBank/DDBJ whole genome shotgun (WGS) entry which is preliminary data.</text>
</comment>
<sequence length="116" mass="13749">MERHCDIVIHKRDKSRNYCFFEIILIIIPDCTEPIDVFLCPQARQYVLLHPSSRSSRTSTQKKSYCAFKWNHGTKTNKYENPNERGKRKKKHVCLRGRRIWDVISLTVITQLILST</sequence>
<evidence type="ECO:0000313" key="1">
    <source>
        <dbReference type="EMBL" id="KAG9492877.1"/>
    </source>
</evidence>
<organism evidence="1 2">
    <name type="scientific">Eleutherodactylus coqui</name>
    <name type="common">Puerto Rican coqui</name>
    <dbReference type="NCBI Taxonomy" id="57060"/>
    <lineage>
        <taxon>Eukaryota</taxon>
        <taxon>Metazoa</taxon>
        <taxon>Chordata</taxon>
        <taxon>Craniata</taxon>
        <taxon>Vertebrata</taxon>
        <taxon>Euteleostomi</taxon>
        <taxon>Amphibia</taxon>
        <taxon>Batrachia</taxon>
        <taxon>Anura</taxon>
        <taxon>Neobatrachia</taxon>
        <taxon>Hyloidea</taxon>
        <taxon>Eleutherodactylidae</taxon>
        <taxon>Eleutherodactylinae</taxon>
        <taxon>Eleutherodactylus</taxon>
        <taxon>Eleutherodactylus</taxon>
    </lineage>
</organism>
<dbReference type="AlphaFoldDB" id="A0A8J6KH66"/>
<gene>
    <name evidence="1" type="ORF">GDO78_001043</name>
</gene>
<protein>
    <submittedName>
        <fullName evidence="1">Uncharacterized protein</fullName>
    </submittedName>
</protein>
<accession>A0A8J6KH66</accession>
<keyword evidence="2" id="KW-1185">Reference proteome</keyword>
<dbReference type="Proteomes" id="UP000770717">
    <property type="component" value="Unassembled WGS sequence"/>
</dbReference>
<proteinExistence type="predicted"/>
<name>A0A8J6KH66_ELECQ</name>